<name>A0ABW1K6Q6_9ACTN</name>
<evidence type="ECO:0000313" key="6">
    <source>
        <dbReference type="EMBL" id="MFC6017279.1"/>
    </source>
</evidence>
<keyword evidence="2" id="KW-0274">FAD</keyword>
<keyword evidence="4" id="KW-0503">Monooxygenase</keyword>
<dbReference type="PANTHER" id="PTHR47178">
    <property type="entry name" value="MONOOXYGENASE, FAD-BINDING"/>
    <property type="match status" value="1"/>
</dbReference>
<evidence type="ECO:0000256" key="3">
    <source>
        <dbReference type="ARBA" id="ARBA00023002"/>
    </source>
</evidence>
<dbReference type="InterPro" id="IPR036188">
    <property type="entry name" value="FAD/NAD-bd_sf"/>
</dbReference>
<proteinExistence type="predicted"/>
<protein>
    <submittedName>
        <fullName evidence="6">FAD-dependent oxidoreductase</fullName>
    </submittedName>
</protein>
<dbReference type="RefSeq" id="WP_377421421.1">
    <property type="nucleotide sequence ID" value="NZ_JBHSPR010000010.1"/>
</dbReference>
<gene>
    <name evidence="6" type="ORF">ACFP2T_13810</name>
</gene>
<feature type="domain" description="FAD-binding" evidence="5">
    <location>
        <begin position="154"/>
        <end position="366"/>
    </location>
</feature>
<keyword evidence="1" id="KW-0285">Flavoprotein</keyword>
<reference evidence="7" key="1">
    <citation type="journal article" date="2019" name="Int. J. Syst. Evol. Microbiol.">
        <title>The Global Catalogue of Microorganisms (GCM) 10K type strain sequencing project: providing services to taxonomists for standard genome sequencing and annotation.</title>
        <authorList>
            <consortium name="The Broad Institute Genomics Platform"/>
            <consortium name="The Broad Institute Genome Sequencing Center for Infectious Disease"/>
            <person name="Wu L."/>
            <person name="Ma J."/>
        </authorList>
    </citation>
    <scope>NUCLEOTIDE SEQUENCE [LARGE SCALE GENOMIC DNA]</scope>
    <source>
        <strain evidence="7">ZS-35-S2</strain>
    </source>
</reference>
<evidence type="ECO:0000256" key="2">
    <source>
        <dbReference type="ARBA" id="ARBA00022827"/>
    </source>
</evidence>
<evidence type="ECO:0000313" key="7">
    <source>
        <dbReference type="Proteomes" id="UP001596203"/>
    </source>
</evidence>
<comment type="caution">
    <text evidence="6">The sequence shown here is derived from an EMBL/GenBank/DDBJ whole genome shotgun (WGS) entry which is preliminary data.</text>
</comment>
<accession>A0ABW1K6Q6</accession>
<dbReference type="PRINTS" id="PR00420">
    <property type="entry name" value="RNGMNOXGNASE"/>
</dbReference>
<dbReference type="InterPro" id="IPR002938">
    <property type="entry name" value="FAD-bd"/>
</dbReference>
<dbReference type="PANTHER" id="PTHR47178:SF5">
    <property type="entry name" value="FAD-BINDING DOMAIN-CONTAINING PROTEIN"/>
    <property type="match status" value="1"/>
</dbReference>
<evidence type="ECO:0000256" key="1">
    <source>
        <dbReference type="ARBA" id="ARBA00022630"/>
    </source>
</evidence>
<dbReference type="Proteomes" id="UP001596203">
    <property type="component" value="Unassembled WGS sequence"/>
</dbReference>
<keyword evidence="3" id="KW-0560">Oxidoreductase</keyword>
<dbReference type="SUPFAM" id="SSF51905">
    <property type="entry name" value="FAD/NAD(P)-binding domain"/>
    <property type="match status" value="1"/>
</dbReference>
<evidence type="ECO:0000259" key="5">
    <source>
        <dbReference type="Pfam" id="PF01494"/>
    </source>
</evidence>
<dbReference type="Pfam" id="PF01494">
    <property type="entry name" value="FAD_binding_3"/>
    <property type="match status" value="1"/>
</dbReference>
<dbReference type="EMBL" id="JBHSPR010000010">
    <property type="protein sequence ID" value="MFC6017279.1"/>
    <property type="molecule type" value="Genomic_DNA"/>
</dbReference>
<sequence>MSGGARILIAGAGIGGLALAQALRLGGLDVAVYERDPTPKTRNQGYRIHIDPNGNAALRTCLPVQALDRVRRTSGVNGDLVAAYTHQLEQVMAQTFPGITSDEITHVDRDAFRQGLLTGLADAVCFGRTVAGYQLTGPGRVRVDFVEGGSDEGDLLIGADGVGSAIRRQLLPHAATRDLGLRCIYGRMTIDEATDTLIPEDFNRGFCWVADENGYGAGFATVRFRSRPEGATDYLMTTLVATSERLGTPDETLFKLSSEALWQIAVEATSDWHPAIRTLFAHADTDTFFPIAIRASERIDVWESGPVTLLGDAIHTMPPTGGVGANTALQDAATLAGELLSAARGEKSLAEAVAAYEHVMLPRGFDTIENSLRMADRMFAKAH</sequence>
<evidence type="ECO:0000256" key="4">
    <source>
        <dbReference type="ARBA" id="ARBA00023033"/>
    </source>
</evidence>
<organism evidence="6 7">
    <name type="scientific">Plantactinospora solaniradicis</name>
    <dbReference type="NCBI Taxonomy" id="1723736"/>
    <lineage>
        <taxon>Bacteria</taxon>
        <taxon>Bacillati</taxon>
        <taxon>Actinomycetota</taxon>
        <taxon>Actinomycetes</taxon>
        <taxon>Micromonosporales</taxon>
        <taxon>Micromonosporaceae</taxon>
        <taxon>Plantactinospora</taxon>
    </lineage>
</organism>
<dbReference type="Gene3D" id="3.50.50.60">
    <property type="entry name" value="FAD/NAD(P)-binding domain"/>
    <property type="match status" value="1"/>
</dbReference>
<dbReference type="Pfam" id="PF13450">
    <property type="entry name" value="NAD_binding_8"/>
    <property type="match status" value="1"/>
</dbReference>
<keyword evidence="7" id="KW-1185">Reference proteome</keyword>